<proteinExistence type="predicted"/>
<dbReference type="InterPro" id="IPR029063">
    <property type="entry name" value="SAM-dependent_MTases_sf"/>
</dbReference>
<evidence type="ECO:0000256" key="2">
    <source>
        <dbReference type="ARBA" id="ARBA00022679"/>
    </source>
</evidence>
<dbReference type="GO" id="GO:0042054">
    <property type="term" value="F:histone methyltransferase activity"/>
    <property type="evidence" value="ECO:0007669"/>
    <property type="project" value="TreeGrafter"/>
</dbReference>
<evidence type="ECO:0000313" key="5">
    <source>
        <dbReference type="EMBL" id="CAE8738747.1"/>
    </source>
</evidence>
<reference evidence="5" key="1">
    <citation type="submission" date="2021-02" db="EMBL/GenBank/DDBJ databases">
        <authorList>
            <person name="Dougan E. K."/>
            <person name="Rhodes N."/>
            <person name="Thang M."/>
            <person name="Chan C."/>
        </authorList>
    </citation>
    <scope>NUCLEOTIDE SEQUENCE</scope>
</reference>
<keyword evidence="1" id="KW-0489">Methyltransferase</keyword>
<evidence type="ECO:0000259" key="4">
    <source>
        <dbReference type="Pfam" id="PF22528"/>
    </source>
</evidence>
<feature type="non-terminal residue" evidence="5">
    <location>
        <position position="1"/>
    </location>
</feature>
<organism evidence="5 6">
    <name type="scientific">Polarella glacialis</name>
    <name type="common">Dinoflagellate</name>
    <dbReference type="NCBI Taxonomy" id="89957"/>
    <lineage>
        <taxon>Eukaryota</taxon>
        <taxon>Sar</taxon>
        <taxon>Alveolata</taxon>
        <taxon>Dinophyceae</taxon>
        <taxon>Suessiales</taxon>
        <taxon>Suessiaceae</taxon>
        <taxon>Polarella</taxon>
    </lineage>
</organism>
<evidence type="ECO:0000256" key="3">
    <source>
        <dbReference type="ARBA" id="ARBA00022691"/>
    </source>
</evidence>
<dbReference type="InterPro" id="IPR055135">
    <property type="entry name" value="PRMT_dom"/>
</dbReference>
<evidence type="ECO:0000313" key="6">
    <source>
        <dbReference type="Proteomes" id="UP000626109"/>
    </source>
</evidence>
<dbReference type="EMBL" id="CAJNNW010036996">
    <property type="protein sequence ID" value="CAE8738747.1"/>
    <property type="molecule type" value="Genomic_DNA"/>
</dbReference>
<name>A0A813LUP5_POLGL</name>
<sequence>VREDFLKEQRKYYLQTGAFVNLAPKQLAGAGAPVLELDLLKVTVDELKDPKTPLVCKMRIAKDGPVEGFTGYFDTPFRGSPEHPATHEVTLTTGPTAGTATHWGQQLFCFNPPFATKKGDLLECSMIIRRQEKNHRLLQLECKFVLKSESSGVVRDEREETYFVD</sequence>
<dbReference type="AlphaFoldDB" id="A0A813LUP5"/>
<dbReference type="Pfam" id="PF22528">
    <property type="entry name" value="PRMT_C"/>
    <property type="match status" value="1"/>
</dbReference>
<dbReference type="GO" id="GO:0005634">
    <property type="term" value="C:nucleus"/>
    <property type="evidence" value="ECO:0007669"/>
    <property type="project" value="TreeGrafter"/>
</dbReference>
<feature type="domain" description="Protein arginine N-methyltransferase" evidence="4">
    <location>
        <begin position="20"/>
        <end position="148"/>
    </location>
</feature>
<dbReference type="SUPFAM" id="SSF53335">
    <property type="entry name" value="S-adenosyl-L-methionine-dependent methyltransferases"/>
    <property type="match status" value="1"/>
</dbReference>
<evidence type="ECO:0000256" key="1">
    <source>
        <dbReference type="ARBA" id="ARBA00022603"/>
    </source>
</evidence>
<keyword evidence="3" id="KW-0949">S-adenosyl-L-methionine</keyword>
<comment type="caution">
    <text evidence="5">The sequence shown here is derived from an EMBL/GenBank/DDBJ whole genome shotgun (WGS) entry which is preliminary data.</text>
</comment>
<dbReference type="Gene3D" id="2.70.160.11">
    <property type="entry name" value="Hnrnp arginine n-methyltransferase1"/>
    <property type="match status" value="1"/>
</dbReference>
<dbReference type="GO" id="GO:0032259">
    <property type="term" value="P:methylation"/>
    <property type="evidence" value="ECO:0007669"/>
    <property type="project" value="UniProtKB-KW"/>
</dbReference>
<dbReference type="Proteomes" id="UP000626109">
    <property type="component" value="Unassembled WGS sequence"/>
</dbReference>
<dbReference type="PANTHER" id="PTHR11006">
    <property type="entry name" value="PROTEIN ARGININE N-METHYLTRANSFERASE"/>
    <property type="match status" value="1"/>
</dbReference>
<gene>
    <name evidence="5" type="ORF">PGLA2088_LOCUS49328</name>
</gene>
<dbReference type="PANTHER" id="PTHR11006:SF68">
    <property type="entry name" value="PROTEIN ARGININE N-METHYLTRANSFERASE PRMT10"/>
    <property type="match status" value="1"/>
</dbReference>
<keyword evidence="2" id="KW-0808">Transferase</keyword>
<dbReference type="GO" id="GO:0016274">
    <property type="term" value="F:protein-arginine N-methyltransferase activity"/>
    <property type="evidence" value="ECO:0007669"/>
    <property type="project" value="InterPro"/>
</dbReference>
<accession>A0A813LUP5</accession>
<dbReference type="InterPro" id="IPR025799">
    <property type="entry name" value="Arg_MeTrfase"/>
</dbReference>
<protein>
    <recommendedName>
        <fullName evidence="4">Protein arginine N-methyltransferase domain-containing protein</fullName>
    </recommendedName>
</protein>